<keyword evidence="14" id="KW-1185">Reference proteome</keyword>
<evidence type="ECO:0000256" key="8">
    <source>
        <dbReference type="ARBA" id="ARBA00023114"/>
    </source>
</evidence>
<dbReference type="GO" id="GO:0015288">
    <property type="term" value="F:porin activity"/>
    <property type="evidence" value="ECO:0007669"/>
    <property type="project" value="UniProtKB-KW"/>
</dbReference>
<dbReference type="AlphaFoldDB" id="A0A3N4N0Q5"/>
<dbReference type="InterPro" id="IPR002299">
    <property type="entry name" value="Porin_Neis"/>
</dbReference>
<evidence type="ECO:0000256" key="10">
    <source>
        <dbReference type="ARBA" id="ARBA00023237"/>
    </source>
</evidence>
<dbReference type="InterPro" id="IPR033900">
    <property type="entry name" value="Gram_neg_porin_domain"/>
</dbReference>
<keyword evidence="3" id="KW-0813">Transport</keyword>
<sequence>MKKSIITIALLGLTGHAVADVTLYGEIRNSVFVESVKIKGSNGVTEKGTGTTINDHLFRIGFKGSEKLSEDAKLIWQMEQRVSTVSQHDGWGTRDSFIGLEGGFGKIRVGYLSNQYNEMVDLDKWIFNRGSALGLSSYNREGKRLVSARYDSPVFNGFQGIVQYAPRDNKNPGDRYTHQQAAQDELLLGLNYKSKKAFTKAAYSHKKNNYTDGNGKLKDGYIVRIDGGLYLGNLEIGAGVQHVKAMKAVINI</sequence>
<evidence type="ECO:0000256" key="9">
    <source>
        <dbReference type="ARBA" id="ARBA00023136"/>
    </source>
</evidence>
<dbReference type="Proteomes" id="UP000272412">
    <property type="component" value="Unassembled WGS sequence"/>
</dbReference>
<dbReference type="PANTHER" id="PTHR34501">
    <property type="entry name" value="PROTEIN YDDL-RELATED"/>
    <property type="match status" value="1"/>
</dbReference>
<evidence type="ECO:0000256" key="11">
    <source>
        <dbReference type="SAM" id="SignalP"/>
    </source>
</evidence>
<keyword evidence="4" id="KW-1134">Transmembrane beta strand</keyword>
<comment type="caution">
    <text evidence="13">The sequence shown here is derived from an EMBL/GenBank/DDBJ whole genome shotgun (WGS) entry which is preliminary data.</text>
</comment>
<keyword evidence="7" id="KW-0406">Ion transport</keyword>
<comment type="subunit">
    <text evidence="2">Homotrimer.</text>
</comment>
<gene>
    <name evidence="13" type="ORF">EGK74_06155</name>
</gene>
<keyword evidence="6 11" id="KW-0732">Signal</keyword>
<keyword evidence="5" id="KW-0812">Transmembrane</keyword>
<dbReference type="OrthoDB" id="5289162at2"/>
<feature type="signal peptide" evidence="11">
    <location>
        <begin position="1"/>
        <end position="19"/>
    </location>
</feature>
<dbReference type="GO" id="GO:0034220">
    <property type="term" value="P:monoatomic ion transmembrane transport"/>
    <property type="evidence" value="ECO:0007669"/>
    <property type="project" value="InterPro"/>
</dbReference>
<keyword evidence="10" id="KW-0998">Cell outer membrane</keyword>
<dbReference type="PRINTS" id="PR00184">
    <property type="entry name" value="NEISSPPORIN"/>
</dbReference>
<evidence type="ECO:0000259" key="12">
    <source>
        <dbReference type="Pfam" id="PF13609"/>
    </source>
</evidence>
<dbReference type="EMBL" id="RPFL01000014">
    <property type="protein sequence ID" value="RPD87276.1"/>
    <property type="molecule type" value="Genomic_DNA"/>
</dbReference>
<dbReference type="CDD" id="cd00342">
    <property type="entry name" value="gram_neg_porins"/>
    <property type="match status" value="1"/>
</dbReference>
<evidence type="ECO:0000256" key="3">
    <source>
        <dbReference type="ARBA" id="ARBA00022448"/>
    </source>
</evidence>
<dbReference type="GO" id="GO:0009279">
    <property type="term" value="C:cell outer membrane"/>
    <property type="evidence" value="ECO:0007669"/>
    <property type="project" value="UniProtKB-SubCell"/>
</dbReference>
<dbReference type="GO" id="GO:0046930">
    <property type="term" value="C:pore complex"/>
    <property type="evidence" value="ECO:0007669"/>
    <property type="project" value="UniProtKB-KW"/>
</dbReference>
<proteinExistence type="predicted"/>
<dbReference type="InterPro" id="IPR050298">
    <property type="entry name" value="Gram-neg_bact_OMP"/>
</dbReference>
<feature type="domain" description="Porin" evidence="12">
    <location>
        <begin position="8"/>
        <end position="245"/>
    </location>
</feature>
<evidence type="ECO:0000256" key="1">
    <source>
        <dbReference type="ARBA" id="ARBA00004571"/>
    </source>
</evidence>
<evidence type="ECO:0000256" key="4">
    <source>
        <dbReference type="ARBA" id="ARBA00022452"/>
    </source>
</evidence>
<keyword evidence="8" id="KW-0626">Porin</keyword>
<evidence type="ECO:0000313" key="13">
    <source>
        <dbReference type="EMBL" id="RPD87276.1"/>
    </source>
</evidence>
<dbReference type="InterPro" id="IPR001702">
    <property type="entry name" value="Porin_Gram-ve"/>
</dbReference>
<dbReference type="Gene3D" id="2.40.160.10">
    <property type="entry name" value="Porin"/>
    <property type="match status" value="1"/>
</dbReference>
<dbReference type="Pfam" id="PF13609">
    <property type="entry name" value="Porin_4"/>
    <property type="match status" value="1"/>
</dbReference>
<feature type="chain" id="PRO_5017978931" evidence="11">
    <location>
        <begin position="20"/>
        <end position="252"/>
    </location>
</feature>
<reference evidence="13 14" key="1">
    <citation type="submission" date="2018-11" db="EMBL/GenBank/DDBJ databases">
        <title>Neisseria weixii sp. nov. isolated from the rectal contents of plateau pika (Ochotona cruzoniae).</title>
        <authorList>
            <person name="Zhang G."/>
        </authorList>
    </citation>
    <scope>NUCLEOTIDE SEQUENCE [LARGE SCALE GENOMIC DNA]</scope>
    <source>
        <strain evidence="13 14">10009</strain>
    </source>
</reference>
<evidence type="ECO:0000313" key="14">
    <source>
        <dbReference type="Proteomes" id="UP000272412"/>
    </source>
</evidence>
<evidence type="ECO:0000256" key="2">
    <source>
        <dbReference type="ARBA" id="ARBA00011233"/>
    </source>
</evidence>
<dbReference type="InterPro" id="IPR023614">
    <property type="entry name" value="Porin_dom_sf"/>
</dbReference>
<accession>A0A3N4N0Q5</accession>
<dbReference type="PRINTS" id="PR00182">
    <property type="entry name" value="ECOLNEIPORIN"/>
</dbReference>
<dbReference type="SUPFAM" id="SSF56935">
    <property type="entry name" value="Porins"/>
    <property type="match status" value="1"/>
</dbReference>
<dbReference type="RefSeq" id="WP_123804191.1">
    <property type="nucleotide sequence ID" value="NZ_RPFL01000014.1"/>
</dbReference>
<dbReference type="PANTHER" id="PTHR34501:SF9">
    <property type="entry name" value="MAJOR OUTER MEMBRANE PROTEIN P.IA"/>
    <property type="match status" value="1"/>
</dbReference>
<comment type="subcellular location">
    <subcellularLocation>
        <location evidence="1">Cell outer membrane</location>
        <topology evidence="1">Multi-pass membrane protein</topology>
    </subcellularLocation>
</comment>
<protein>
    <submittedName>
        <fullName evidence="13">Porin</fullName>
    </submittedName>
</protein>
<evidence type="ECO:0000256" key="7">
    <source>
        <dbReference type="ARBA" id="ARBA00023065"/>
    </source>
</evidence>
<evidence type="ECO:0000256" key="6">
    <source>
        <dbReference type="ARBA" id="ARBA00022729"/>
    </source>
</evidence>
<name>A0A3N4N0Q5_9NEIS</name>
<evidence type="ECO:0000256" key="5">
    <source>
        <dbReference type="ARBA" id="ARBA00022692"/>
    </source>
</evidence>
<keyword evidence="9" id="KW-0472">Membrane</keyword>
<organism evidence="13 14">
    <name type="scientific">Neisseria weixii</name>
    <dbReference type="NCBI Taxonomy" id="1853276"/>
    <lineage>
        <taxon>Bacteria</taxon>
        <taxon>Pseudomonadati</taxon>
        <taxon>Pseudomonadota</taxon>
        <taxon>Betaproteobacteria</taxon>
        <taxon>Neisseriales</taxon>
        <taxon>Neisseriaceae</taxon>
        <taxon>Neisseria</taxon>
    </lineage>
</organism>